<comment type="similarity">
    <text evidence="1 6">Belongs to the CcmH/CycL/Ccl2/NrfF family.</text>
</comment>
<proteinExistence type="inferred from homology"/>
<dbReference type="NCBIfam" id="TIGR03147">
    <property type="entry name" value="cyt_nit_nrfF"/>
    <property type="match status" value="1"/>
</dbReference>
<evidence type="ECO:0000313" key="8">
    <source>
        <dbReference type="EMBL" id="GEK15139.1"/>
    </source>
</evidence>
<dbReference type="CDD" id="cd16378">
    <property type="entry name" value="CcmH_N"/>
    <property type="match status" value="1"/>
</dbReference>
<keyword evidence="2 6" id="KW-0349">Heme</keyword>
<feature type="domain" description="CcmH/CycL/Ccl2/NrfF N-terminal" evidence="7">
    <location>
        <begin position="39"/>
        <end position="149"/>
    </location>
</feature>
<dbReference type="GO" id="GO:0005886">
    <property type="term" value="C:plasma membrane"/>
    <property type="evidence" value="ECO:0007669"/>
    <property type="project" value="TreeGrafter"/>
</dbReference>
<keyword evidence="6" id="KW-1133">Transmembrane helix</keyword>
<dbReference type="GO" id="GO:0046872">
    <property type="term" value="F:metal ion binding"/>
    <property type="evidence" value="ECO:0007669"/>
    <property type="project" value="UniProtKB-KW"/>
</dbReference>
<keyword evidence="4 6" id="KW-0732">Signal</keyword>
<evidence type="ECO:0000256" key="6">
    <source>
        <dbReference type="RuleBase" id="RU364112"/>
    </source>
</evidence>
<dbReference type="EMBL" id="BJTZ01000025">
    <property type="protein sequence ID" value="GEK15139.1"/>
    <property type="molecule type" value="Genomic_DNA"/>
</dbReference>
<dbReference type="InterPro" id="IPR017565">
    <property type="entry name" value="For-dep_Cytc_NO2Rdtase_NrfF"/>
</dbReference>
<comment type="function">
    <text evidence="6">Possible subunit of a heme lyase.</text>
</comment>
<dbReference type="RefSeq" id="WP_146865593.1">
    <property type="nucleotide sequence ID" value="NZ_BJTZ01000025.1"/>
</dbReference>
<evidence type="ECO:0000256" key="2">
    <source>
        <dbReference type="ARBA" id="ARBA00022617"/>
    </source>
</evidence>
<gene>
    <name evidence="8" type="primary">nrfF</name>
    <name evidence="8" type="ORF">AFI02nite_31750</name>
</gene>
<keyword evidence="6" id="KW-0812">Transmembrane</keyword>
<dbReference type="Gene3D" id="1.10.8.640">
    <property type="entry name" value="Cytochrome C biogenesis protein"/>
    <property type="match status" value="1"/>
</dbReference>
<accession>A0A510UKQ0</accession>
<evidence type="ECO:0000313" key="9">
    <source>
        <dbReference type="Proteomes" id="UP000321787"/>
    </source>
</evidence>
<dbReference type="Pfam" id="PF03918">
    <property type="entry name" value="CcmH"/>
    <property type="match status" value="1"/>
</dbReference>
<evidence type="ECO:0000259" key="7">
    <source>
        <dbReference type="Pfam" id="PF03918"/>
    </source>
</evidence>
<dbReference type="AlphaFoldDB" id="A0A510UKQ0"/>
<organism evidence="8 9">
    <name type="scientific">Aliivibrio fischeri</name>
    <name type="common">Vibrio fischeri</name>
    <dbReference type="NCBI Taxonomy" id="668"/>
    <lineage>
        <taxon>Bacteria</taxon>
        <taxon>Pseudomonadati</taxon>
        <taxon>Pseudomonadota</taxon>
        <taxon>Gammaproteobacteria</taxon>
        <taxon>Vibrionales</taxon>
        <taxon>Vibrionaceae</taxon>
        <taxon>Aliivibrio</taxon>
    </lineage>
</organism>
<keyword evidence="3 6" id="KW-0479">Metal-binding</keyword>
<dbReference type="InterPro" id="IPR051263">
    <property type="entry name" value="C-type_cytochrome_biogenesis"/>
</dbReference>
<name>A0A510UKQ0_ALIFS</name>
<dbReference type="FunFam" id="1.10.8.640:FF:000001">
    <property type="entry name" value="Cytochrome c-type biogenesis protein"/>
    <property type="match status" value="1"/>
</dbReference>
<evidence type="ECO:0000256" key="5">
    <source>
        <dbReference type="ARBA" id="ARBA00023004"/>
    </source>
</evidence>
<dbReference type="PANTHER" id="PTHR47870:SF2">
    <property type="entry name" value="FORMATE-DEPENDENT NITRITE REDUCTASE COMPLEX SUBUNIT NRFF"/>
    <property type="match status" value="1"/>
</dbReference>
<dbReference type="Proteomes" id="UP000321787">
    <property type="component" value="Unassembled WGS sequence"/>
</dbReference>
<evidence type="ECO:0000256" key="1">
    <source>
        <dbReference type="ARBA" id="ARBA00010342"/>
    </source>
</evidence>
<feature type="transmembrane region" description="Helical" evidence="6">
    <location>
        <begin position="124"/>
        <end position="145"/>
    </location>
</feature>
<keyword evidence="5 6" id="KW-0408">Iron</keyword>
<sequence>MKHSFTSLLFLFCLLSVFSANASSNSSNGLFVSADKETIESVELFEFDSQEQQKQAIELAKRLRCPQCQNQNLIESNSPIAKDLRLTVYQQIKAGKSEEEVIAFMTHRFGDFVLYEPPLNAKTYVLWLLPLLLLVVFCIMAVNSVRKNR</sequence>
<dbReference type="InterPro" id="IPR038297">
    <property type="entry name" value="CcmH/CycL/NrfF/Ccl2_sf"/>
</dbReference>
<feature type="chain" id="PRO_5022249572" description="Formate-dependent nitrite reductase complex subunit" evidence="6">
    <location>
        <begin position="23"/>
        <end position="149"/>
    </location>
</feature>
<comment type="caution">
    <text evidence="8">The sequence shown here is derived from an EMBL/GenBank/DDBJ whole genome shotgun (WGS) entry which is preliminary data.</text>
</comment>
<dbReference type="InterPro" id="IPR005616">
    <property type="entry name" value="CcmH/CycL/Ccl2/NrfF_N"/>
</dbReference>
<evidence type="ECO:0000256" key="4">
    <source>
        <dbReference type="ARBA" id="ARBA00022729"/>
    </source>
</evidence>
<evidence type="ECO:0000256" key="3">
    <source>
        <dbReference type="ARBA" id="ARBA00022723"/>
    </source>
</evidence>
<dbReference type="PANTHER" id="PTHR47870">
    <property type="entry name" value="CYTOCHROME C-TYPE BIOGENESIS PROTEIN CCMH"/>
    <property type="match status" value="1"/>
</dbReference>
<protein>
    <recommendedName>
        <fullName evidence="6">Formate-dependent nitrite reductase complex subunit</fullName>
    </recommendedName>
</protein>
<dbReference type="GO" id="GO:0017004">
    <property type="term" value="P:cytochrome complex assembly"/>
    <property type="evidence" value="ECO:0007669"/>
    <property type="project" value="UniProtKB-ARBA"/>
</dbReference>
<feature type="signal peptide" evidence="6">
    <location>
        <begin position="1"/>
        <end position="22"/>
    </location>
</feature>
<keyword evidence="6" id="KW-0472">Membrane</keyword>
<reference evidence="8 9" key="1">
    <citation type="submission" date="2019-07" db="EMBL/GenBank/DDBJ databases">
        <title>Whole genome shotgun sequence of Aliivibrio fischeri NBRC 101058.</title>
        <authorList>
            <person name="Hosoyama A."/>
            <person name="Uohara A."/>
            <person name="Ohji S."/>
            <person name="Ichikawa N."/>
        </authorList>
    </citation>
    <scope>NUCLEOTIDE SEQUENCE [LARGE SCALE GENOMIC DNA]</scope>
    <source>
        <strain evidence="8 9">NBRC 101058</strain>
    </source>
</reference>